<feature type="domain" description="Retroviral nucleocapsid Gag protein p24 C-terminal" evidence="2">
    <location>
        <begin position="22"/>
        <end position="72"/>
    </location>
</feature>
<reference evidence="3" key="1">
    <citation type="submission" date="2019-10" db="EMBL/GenBank/DDBJ databases">
        <authorList>
            <person name="Soares A.E.R."/>
            <person name="Aleixo A."/>
            <person name="Schneider P."/>
            <person name="Miyaki C.Y."/>
            <person name="Schneider M.P."/>
            <person name="Mello C."/>
            <person name="Vasconcelos A.T.R."/>
        </authorList>
    </citation>
    <scope>NUCLEOTIDE SEQUENCE</scope>
    <source>
        <tissue evidence="3">Muscle</tissue>
    </source>
</reference>
<dbReference type="SUPFAM" id="SSF47353">
    <property type="entry name" value="Retrovirus capsid dimerization domain-like"/>
    <property type="match status" value="1"/>
</dbReference>
<feature type="region of interest" description="Disordered" evidence="1">
    <location>
        <begin position="1"/>
        <end position="20"/>
    </location>
</feature>
<gene>
    <name evidence="3" type="ORF">WISP_63615</name>
</gene>
<evidence type="ECO:0000256" key="1">
    <source>
        <dbReference type="SAM" id="MobiDB-lite"/>
    </source>
</evidence>
<evidence type="ECO:0000313" key="4">
    <source>
        <dbReference type="Proteomes" id="UP001145742"/>
    </source>
</evidence>
<comment type="caution">
    <text evidence="3">The sequence shown here is derived from an EMBL/GenBank/DDBJ whole genome shotgun (WGS) entry which is preliminary data.</text>
</comment>
<proteinExistence type="predicted"/>
<dbReference type="Gene3D" id="1.10.1200.30">
    <property type="match status" value="1"/>
</dbReference>
<accession>A0ABQ9D9Q9</accession>
<sequence>MGGGTITAALEPKHPHETCRRKHPAIPEMKQEKTESCQHFVDRLHEAITSQAGLENHEKKFMFHLFALENASQRTILEMFEVAGRVN</sequence>
<keyword evidence="4" id="KW-1185">Reference proteome</keyword>
<name>A0ABQ9D9Q9_9PASS</name>
<dbReference type="EMBL" id="WHWB01033749">
    <property type="protein sequence ID" value="KAJ7417600.1"/>
    <property type="molecule type" value="Genomic_DNA"/>
</dbReference>
<evidence type="ECO:0000259" key="2">
    <source>
        <dbReference type="Pfam" id="PF19317"/>
    </source>
</evidence>
<dbReference type="InterPro" id="IPR045345">
    <property type="entry name" value="Gag_p24_C"/>
</dbReference>
<organism evidence="3 4">
    <name type="scientific">Willisornis vidua</name>
    <name type="common">Xingu scale-backed antbird</name>
    <dbReference type="NCBI Taxonomy" id="1566151"/>
    <lineage>
        <taxon>Eukaryota</taxon>
        <taxon>Metazoa</taxon>
        <taxon>Chordata</taxon>
        <taxon>Craniata</taxon>
        <taxon>Vertebrata</taxon>
        <taxon>Euteleostomi</taxon>
        <taxon>Archelosauria</taxon>
        <taxon>Archosauria</taxon>
        <taxon>Dinosauria</taxon>
        <taxon>Saurischia</taxon>
        <taxon>Theropoda</taxon>
        <taxon>Coelurosauria</taxon>
        <taxon>Aves</taxon>
        <taxon>Neognathae</taxon>
        <taxon>Neoaves</taxon>
        <taxon>Telluraves</taxon>
        <taxon>Australaves</taxon>
        <taxon>Passeriformes</taxon>
        <taxon>Thamnophilidae</taxon>
        <taxon>Willisornis</taxon>
    </lineage>
</organism>
<evidence type="ECO:0000313" key="3">
    <source>
        <dbReference type="EMBL" id="KAJ7417600.1"/>
    </source>
</evidence>
<protein>
    <recommendedName>
        <fullName evidence="2">Retroviral nucleocapsid Gag protein p24 C-terminal domain-containing protein</fullName>
    </recommendedName>
</protein>
<dbReference type="Pfam" id="PF19317">
    <property type="entry name" value="Gag_p24_C"/>
    <property type="match status" value="1"/>
</dbReference>
<dbReference type="InterPro" id="IPR008916">
    <property type="entry name" value="Retrov_capsid_C"/>
</dbReference>
<dbReference type="Proteomes" id="UP001145742">
    <property type="component" value="Unassembled WGS sequence"/>
</dbReference>